<sequence length="296" mass="32328">MTSYVVEEQALQVTTHEGTTSPGRENRWDWSSTDQQQILIDLEEASGEIKRPLQPPLDSQGSESQLQLPGQSLGEVSPSSSSASVSIPNEDQASSSEPQRRRKRPSWVIDYEVLERFHMENCNSVGTPTEPGLKLSSDLDGERVDRTTDFGIFYKKNGGSILTGFTDSDYAGDLDDRRSTSGYVLMMGSGAISWASKKQQVVSLSTTEAEFIAAASSACQAIWLRRILEELHFYQHGPTVIHCDNSSTIKLSRNPVLHGRSKHIDVRGGGVTVEEGLNAEGALIVAASLAEKKAKD</sequence>
<evidence type="ECO:0000313" key="2">
    <source>
        <dbReference type="Proteomes" id="UP001234297"/>
    </source>
</evidence>
<protein>
    <submittedName>
        <fullName evidence="1">Uncharacterized protein</fullName>
    </submittedName>
</protein>
<dbReference type="Proteomes" id="UP001234297">
    <property type="component" value="Chromosome 4"/>
</dbReference>
<accession>A0ACC2K832</accession>
<comment type="caution">
    <text evidence="1">The sequence shown here is derived from an EMBL/GenBank/DDBJ whole genome shotgun (WGS) entry which is preliminary data.</text>
</comment>
<organism evidence="1 2">
    <name type="scientific">Persea americana</name>
    <name type="common">Avocado</name>
    <dbReference type="NCBI Taxonomy" id="3435"/>
    <lineage>
        <taxon>Eukaryota</taxon>
        <taxon>Viridiplantae</taxon>
        <taxon>Streptophyta</taxon>
        <taxon>Embryophyta</taxon>
        <taxon>Tracheophyta</taxon>
        <taxon>Spermatophyta</taxon>
        <taxon>Magnoliopsida</taxon>
        <taxon>Magnoliidae</taxon>
        <taxon>Laurales</taxon>
        <taxon>Lauraceae</taxon>
        <taxon>Persea</taxon>
    </lineage>
</organism>
<keyword evidence="2" id="KW-1185">Reference proteome</keyword>
<reference evidence="1 2" key="1">
    <citation type="journal article" date="2022" name="Hortic Res">
        <title>A haplotype resolved chromosomal level avocado genome allows analysis of novel avocado genes.</title>
        <authorList>
            <person name="Nath O."/>
            <person name="Fletcher S.J."/>
            <person name="Hayward A."/>
            <person name="Shaw L.M."/>
            <person name="Masouleh A.K."/>
            <person name="Furtado A."/>
            <person name="Henry R.J."/>
            <person name="Mitter N."/>
        </authorList>
    </citation>
    <scope>NUCLEOTIDE SEQUENCE [LARGE SCALE GENOMIC DNA]</scope>
    <source>
        <strain evidence="2">cv. Hass</strain>
    </source>
</reference>
<dbReference type="EMBL" id="CM056812">
    <property type="protein sequence ID" value="KAJ8617132.1"/>
    <property type="molecule type" value="Genomic_DNA"/>
</dbReference>
<proteinExistence type="predicted"/>
<gene>
    <name evidence="1" type="ORF">MRB53_013318</name>
</gene>
<evidence type="ECO:0000313" key="1">
    <source>
        <dbReference type="EMBL" id="KAJ8617132.1"/>
    </source>
</evidence>
<name>A0ACC2K832_PERAE</name>